<protein>
    <submittedName>
        <fullName evidence="1">Uncharacterized protein</fullName>
    </submittedName>
</protein>
<accession>A0ABD2YJL9</accession>
<dbReference type="AlphaFoldDB" id="A0ABD2YJL9"/>
<reference evidence="1 2" key="1">
    <citation type="submission" date="2024-11" db="EMBL/GenBank/DDBJ databases">
        <title>A near-complete genome assembly of Cinchona calisaya.</title>
        <authorList>
            <person name="Lian D.C."/>
            <person name="Zhao X.W."/>
            <person name="Wei L."/>
        </authorList>
    </citation>
    <scope>NUCLEOTIDE SEQUENCE [LARGE SCALE GENOMIC DNA]</scope>
    <source>
        <tissue evidence="1">Nenye</tissue>
    </source>
</reference>
<organism evidence="1 2">
    <name type="scientific">Cinchona calisaya</name>
    <dbReference type="NCBI Taxonomy" id="153742"/>
    <lineage>
        <taxon>Eukaryota</taxon>
        <taxon>Viridiplantae</taxon>
        <taxon>Streptophyta</taxon>
        <taxon>Embryophyta</taxon>
        <taxon>Tracheophyta</taxon>
        <taxon>Spermatophyta</taxon>
        <taxon>Magnoliopsida</taxon>
        <taxon>eudicotyledons</taxon>
        <taxon>Gunneridae</taxon>
        <taxon>Pentapetalae</taxon>
        <taxon>asterids</taxon>
        <taxon>lamiids</taxon>
        <taxon>Gentianales</taxon>
        <taxon>Rubiaceae</taxon>
        <taxon>Cinchonoideae</taxon>
        <taxon>Cinchoneae</taxon>
        <taxon>Cinchona</taxon>
    </lineage>
</organism>
<evidence type="ECO:0000313" key="2">
    <source>
        <dbReference type="Proteomes" id="UP001630127"/>
    </source>
</evidence>
<dbReference type="EMBL" id="JBJUIK010000013">
    <property type="protein sequence ID" value="KAL3507203.1"/>
    <property type="molecule type" value="Genomic_DNA"/>
</dbReference>
<sequence>MKFLEVHHIGLKNRWHLATVSKRNVIKSVAEEAVLEEGDVLEKKKRRTFKRTTTRTTNIGSIENPENVYVSVINGNLSDEENTATSNPVRIPIKPEGILRRQEQIFCLLTMNH</sequence>
<dbReference type="Proteomes" id="UP001630127">
    <property type="component" value="Unassembled WGS sequence"/>
</dbReference>
<name>A0ABD2YJL9_9GENT</name>
<comment type="caution">
    <text evidence="1">The sequence shown here is derived from an EMBL/GenBank/DDBJ whole genome shotgun (WGS) entry which is preliminary data.</text>
</comment>
<evidence type="ECO:0000313" key="1">
    <source>
        <dbReference type="EMBL" id="KAL3507203.1"/>
    </source>
</evidence>
<proteinExistence type="predicted"/>
<gene>
    <name evidence="1" type="ORF">ACH5RR_032585</name>
</gene>
<keyword evidence="2" id="KW-1185">Reference proteome</keyword>